<name>A0A9W9DM71_9AGAR</name>
<feature type="region of interest" description="Disordered" evidence="1">
    <location>
        <begin position="109"/>
        <end position="148"/>
    </location>
</feature>
<evidence type="ECO:0000313" key="3">
    <source>
        <dbReference type="Proteomes" id="UP001150266"/>
    </source>
</evidence>
<dbReference type="OrthoDB" id="3051071at2759"/>
<reference evidence="2" key="1">
    <citation type="submission" date="2022-08" db="EMBL/GenBank/DDBJ databases">
        <title>A Global Phylogenomic Analysis of the Shiitake Genus Lentinula.</title>
        <authorList>
            <consortium name="DOE Joint Genome Institute"/>
            <person name="Sierra-Patev S."/>
            <person name="Min B."/>
            <person name="Naranjo-Ortiz M."/>
            <person name="Looney B."/>
            <person name="Konkel Z."/>
            <person name="Slot J.C."/>
            <person name="Sakamoto Y."/>
            <person name="Steenwyk J.L."/>
            <person name="Rokas A."/>
            <person name="Carro J."/>
            <person name="Camarero S."/>
            <person name="Ferreira P."/>
            <person name="Molpeceres G."/>
            <person name="Ruiz-Duenas F.J."/>
            <person name="Serrano A."/>
            <person name="Henrissat B."/>
            <person name="Drula E."/>
            <person name="Hughes K.W."/>
            <person name="Mata J.L."/>
            <person name="Ishikawa N.K."/>
            <person name="Vargas-Isla R."/>
            <person name="Ushijima S."/>
            <person name="Smith C.A."/>
            <person name="Ahrendt S."/>
            <person name="Andreopoulos W."/>
            <person name="He G."/>
            <person name="Labutti K."/>
            <person name="Lipzen A."/>
            <person name="Ng V."/>
            <person name="Riley R."/>
            <person name="Sandor L."/>
            <person name="Barry K."/>
            <person name="Martinez A.T."/>
            <person name="Xiao Y."/>
            <person name="Gibbons J.G."/>
            <person name="Terashima K."/>
            <person name="Grigoriev I.V."/>
            <person name="Hibbett D.S."/>
        </authorList>
    </citation>
    <scope>NUCLEOTIDE SEQUENCE</scope>
    <source>
        <strain evidence="2">JLM2183</strain>
    </source>
</reference>
<comment type="caution">
    <text evidence="2">The sequence shown here is derived from an EMBL/GenBank/DDBJ whole genome shotgun (WGS) entry which is preliminary data.</text>
</comment>
<dbReference type="EMBL" id="JAOTPV010000010">
    <property type="protein sequence ID" value="KAJ4477361.1"/>
    <property type="molecule type" value="Genomic_DNA"/>
</dbReference>
<protein>
    <submittedName>
        <fullName evidence="2">Uncharacterized protein</fullName>
    </submittedName>
</protein>
<evidence type="ECO:0000313" key="2">
    <source>
        <dbReference type="EMBL" id="KAJ4477361.1"/>
    </source>
</evidence>
<dbReference type="Proteomes" id="UP001150266">
    <property type="component" value="Unassembled WGS sequence"/>
</dbReference>
<sequence>MFNFGKSRLPANWPPLHHKCNRSKCTFPNFPQPAAGTYKCRGCEKGTYSVSLAQAKQADAQNRKVFYIPDHSLPTNPPSQPQSWNPEFPPYIRVTGPKQMQASRTEVHAMSSKVVRGPKSRDQPRLADPPFRNPHSIYPHGAKTSKPKFHTSEHTLVSVVSDTNPRPLPGRYVPERAERKQVRPFRVVNI</sequence>
<dbReference type="AlphaFoldDB" id="A0A9W9DM71"/>
<gene>
    <name evidence="2" type="ORF">J3R30DRAFT_3703692</name>
</gene>
<evidence type="ECO:0000256" key="1">
    <source>
        <dbReference type="SAM" id="MobiDB-lite"/>
    </source>
</evidence>
<organism evidence="2 3">
    <name type="scientific">Lentinula aciculospora</name>
    <dbReference type="NCBI Taxonomy" id="153920"/>
    <lineage>
        <taxon>Eukaryota</taxon>
        <taxon>Fungi</taxon>
        <taxon>Dikarya</taxon>
        <taxon>Basidiomycota</taxon>
        <taxon>Agaricomycotina</taxon>
        <taxon>Agaricomycetes</taxon>
        <taxon>Agaricomycetidae</taxon>
        <taxon>Agaricales</taxon>
        <taxon>Marasmiineae</taxon>
        <taxon>Omphalotaceae</taxon>
        <taxon>Lentinula</taxon>
    </lineage>
</organism>
<accession>A0A9W9DM71</accession>
<keyword evidence="3" id="KW-1185">Reference proteome</keyword>
<proteinExistence type="predicted"/>